<name>A0ABM3ZI74_PANGU</name>
<dbReference type="SMART" id="SM00527">
    <property type="entry name" value="HMG17"/>
    <property type="match status" value="1"/>
</dbReference>
<dbReference type="PANTHER" id="PTHR23087:SF13">
    <property type="entry name" value="NON-HISTONE CHROMOSOMAL PROTEIN HMG-17"/>
    <property type="match status" value="1"/>
</dbReference>
<organism evidence="7 8">
    <name type="scientific">Pantherophis guttatus</name>
    <name type="common">Corn snake</name>
    <name type="synonym">Elaphe guttata</name>
    <dbReference type="NCBI Taxonomy" id="94885"/>
    <lineage>
        <taxon>Eukaryota</taxon>
        <taxon>Metazoa</taxon>
        <taxon>Chordata</taxon>
        <taxon>Craniata</taxon>
        <taxon>Vertebrata</taxon>
        <taxon>Euteleostomi</taxon>
        <taxon>Lepidosauria</taxon>
        <taxon>Squamata</taxon>
        <taxon>Bifurcata</taxon>
        <taxon>Unidentata</taxon>
        <taxon>Episquamata</taxon>
        <taxon>Toxicofera</taxon>
        <taxon>Serpentes</taxon>
        <taxon>Colubroidea</taxon>
        <taxon>Colubridae</taxon>
        <taxon>Colubrinae</taxon>
        <taxon>Pantherophis</taxon>
    </lineage>
</organism>
<evidence type="ECO:0000256" key="5">
    <source>
        <dbReference type="ARBA" id="ARBA00037490"/>
    </source>
</evidence>
<feature type="region of interest" description="Disordered" evidence="6">
    <location>
        <begin position="83"/>
        <end position="184"/>
    </location>
</feature>
<sequence>MALTCARAPVCSVCVFVCVCVCVCAGVSWKAFFPVQASERALGSEGGRLAAAIGNPRRKAAEPSGVWLLWGVFFVCRTEPGSAAAEGEIKEEPKRRSARLSAVSKPAPPKPEPKPKKAPPKKEKGGNDKKEDKKVATKGKKGAKGKDETKQEDAKEENHSENGDTKTNEAPAAEVSDVKEAKSE</sequence>
<feature type="compositionally biased region" description="Basic and acidic residues" evidence="6">
    <location>
        <begin position="111"/>
        <end position="135"/>
    </location>
</feature>
<keyword evidence="3" id="KW-0238">DNA-binding</keyword>
<evidence type="ECO:0000256" key="4">
    <source>
        <dbReference type="ARBA" id="ARBA00023242"/>
    </source>
</evidence>
<comment type="subcellular location">
    <subcellularLocation>
        <location evidence="1">Nucleus</location>
    </subcellularLocation>
</comment>
<evidence type="ECO:0000256" key="6">
    <source>
        <dbReference type="SAM" id="MobiDB-lite"/>
    </source>
</evidence>
<evidence type="ECO:0000313" key="8">
    <source>
        <dbReference type="RefSeq" id="XP_060548071.1"/>
    </source>
</evidence>
<keyword evidence="4" id="KW-0539">Nucleus</keyword>
<accession>A0ABM3ZI74</accession>
<evidence type="ECO:0000256" key="2">
    <source>
        <dbReference type="ARBA" id="ARBA00007696"/>
    </source>
</evidence>
<keyword evidence="7" id="KW-1185">Reference proteome</keyword>
<dbReference type="Proteomes" id="UP001652622">
    <property type="component" value="Unplaced"/>
</dbReference>
<comment type="similarity">
    <text evidence="2">Belongs to the HMGN family.</text>
</comment>
<proteinExistence type="inferred from homology"/>
<protein>
    <submittedName>
        <fullName evidence="8">Non-histone chromosomal protein HMG-14A isoform X1</fullName>
    </submittedName>
</protein>
<dbReference type="PANTHER" id="PTHR23087">
    <property type="entry name" value="NONHISTONE CHROMOSOMAL PROTEIN HMG"/>
    <property type="match status" value="1"/>
</dbReference>
<evidence type="ECO:0000256" key="1">
    <source>
        <dbReference type="ARBA" id="ARBA00004123"/>
    </source>
</evidence>
<feature type="compositionally biased region" description="Basic and acidic residues" evidence="6">
    <location>
        <begin position="144"/>
        <end position="167"/>
    </location>
</feature>
<gene>
    <name evidence="8" type="primary">LOC117675926</name>
</gene>
<dbReference type="GeneID" id="117675926"/>
<comment type="function">
    <text evidence="5">Binds to the inner side of the nucleosomal DNA thus altering the interaction between the DNA and the histone octamer. May be involved in the process which maintains transcribable genes in a unique chromatin conformation.</text>
</comment>
<dbReference type="PRINTS" id="PR00925">
    <property type="entry name" value="NONHISHMG17"/>
</dbReference>
<reference evidence="8" key="1">
    <citation type="submission" date="2025-08" db="UniProtKB">
        <authorList>
            <consortium name="RefSeq"/>
        </authorList>
    </citation>
    <scope>IDENTIFICATION</scope>
    <source>
        <tissue evidence="8">Blood</tissue>
    </source>
</reference>
<dbReference type="Pfam" id="PF01101">
    <property type="entry name" value="HMG14_17"/>
    <property type="match status" value="1"/>
</dbReference>
<evidence type="ECO:0000256" key="3">
    <source>
        <dbReference type="ARBA" id="ARBA00023125"/>
    </source>
</evidence>
<evidence type="ECO:0000313" key="7">
    <source>
        <dbReference type="Proteomes" id="UP001652622"/>
    </source>
</evidence>
<dbReference type="InterPro" id="IPR000079">
    <property type="entry name" value="HMGN_fam"/>
</dbReference>
<dbReference type="RefSeq" id="XP_060548071.1">
    <property type="nucleotide sequence ID" value="XM_060692088.1"/>
</dbReference>